<organism evidence="2 3">
    <name type="scientific">Bordetella genomosp. 9</name>
    <dbReference type="NCBI Taxonomy" id="1416803"/>
    <lineage>
        <taxon>Bacteria</taxon>
        <taxon>Pseudomonadati</taxon>
        <taxon>Pseudomonadota</taxon>
        <taxon>Betaproteobacteria</taxon>
        <taxon>Burkholderiales</taxon>
        <taxon>Alcaligenaceae</taxon>
        <taxon>Bordetella</taxon>
    </lineage>
</organism>
<keyword evidence="3" id="KW-1185">Reference proteome</keyword>
<dbReference type="PANTHER" id="PTHR42928:SF5">
    <property type="entry name" value="BLR1237 PROTEIN"/>
    <property type="match status" value="1"/>
</dbReference>
<comment type="caution">
    <text evidence="2">The sequence shown here is derived from an EMBL/GenBank/DDBJ whole genome shotgun (WGS) entry which is preliminary data.</text>
</comment>
<dbReference type="Proteomes" id="UP000216857">
    <property type="component" value="Unassembled WGS sequence"/>
</dbReference>
<evidence type="ECO:0008006" key="4">
    <source>
        <dbReference type="Google" id="ProtNLM"/>
    </source>
</evidence>
<accession>A0A261RM36</accession>
<comment type="similarity">
    <text evidence="1">Belongs to the UPF0065 (bug) family.</text>
</comment>
<dbReference type="InterPro" id="IPR042100">
    <property type="entry name" value="Bug_dom1"/>
</dbReference>
<gene>
    <name evidence="2" type="ORF">CAL26_01205</name>
</gene>
<dbReference type="Gene3D" id="3.40.190.10">
    <property type="entry name" value="Periplasmic binding protein-like II"/>
    <property type="match status" value="1"/>
</dbReference>
<dbReference type="Pfam" id="PF03401">
    <property type="entry name" value="TctC"/>
    <property type="match status" value="1"/>
</dbReference>
<dbReference type="PANTHER" id="PTHR42928">
    <property type="entry name" value="TRICARBOXYLATE-BINDING PROTEIN"/>
    <property type="match status" value="1"/>
</dbReference>
<dbReference type="SUPFAM" id="SSF53850">
    <property type="entry name" value="Periplasmic binding protein-like II"/>
    <property type="match status" value="1"/>
</dbReference>
<evidence type="ECO:0000313" key="2">
    <source>
        <dbReference type="EMBL" id="OZI26005.1"/>
    </source>
</evidence>
<dbReference type="AlphaFoldDB" id="A0A261RM36"/>
<name>A0A261RM36_9BORD</name>
<reference evidence="2" key="1">
    <citation type="submission" date="2017-05" db="EMBL/GenBank/DDBJ databases">
        <title>Complete and WGS of Bordetella genogroups.</title>
        <authorList>
            <person name="Spilker T."/>
            <person name="Lipuma J."/>
        </authorList>
    </citation>
    <scope>NUCLEOTIDE SEQUENCE</scope>
    <source>
        <strain evidence="2">AU21707</strain>
    </source>
</reference>
<evidence type="ECO:0000313" key="3">
    <source>
        <dbReference type="Proteomes" id="UP000216857"/>
    </source>
</evidence>
<dbReference type="Gene3D" id="3.40.190.150">
    <property type="entry name" value="Bordetella uptake gene, domain 1"/>
    <property type="match status" value="1"/>
</dbReference>
<dbReference type="PIRSF" id="PIRSF017082">
    <property type="entry name" value="YflP"/>
    <property type="match status" value="1"/>
</dbReference>
<evidence type="ECO:0000256" key="1">
    <source>
        <dbReference type="ARBA" id="ARBA00006987"/>
    </source>
</evidence>
<sequence>MLAATAGTAHAVDYPTRTVQIIAPFTAGGALDIAARALTQALGQELKQTFVVVNKTGASGNIGASEVVRAAPDGYTLLMTPDSSIAANPSLYGKRMDFDPLRDLKPVTSVMSFGQILVVNPKLDIDSLEGFIKYAKEHGVTYGSAGVGQPGHLAMELLVEATGIKARHIPYKGMSQALTDIVSGQVDCGYLALPGAIQFVKSGQLIPLAVSGSARSPLTPDIPTIAESGFPAATIDYFYSLLAPRATPDAIVNLLAAKVQEALKTPQVVEFMRKVDFQPVVDTPAQALKRLQDRTKVMSKLVQERALTID</sequence>
<protein>
    <recommendedName>
        <fullName evidence="4">ABC transporter substrate-binding protein</fullName>
    </recommendedName>
</protein>
<dbReference type="CDD" id="cd07012">
    <property type="entry name" value="PBP2_Bug_TTT"/>
    <property type="match status" value="1"/>
</dbReference>
<dbReference type="EMBL" id="NEVJ01000001">
    <property type="protein sequence ID" value="OZI26005.1"/>
    <property type="molecule type" value="Genomic_DNA"/>
</dbReference>
<proteinExistence type="inferred from homology"/>
<dbReference type="InterPro" id="IPR005064">
    <property type="entry name" value="BUG"/>
</dbReference>